<gene>
    <name evidence="1" type="ORF">LR48_Vigan06g138600</name>
</gene>
<protein>
    <submittedName>
        <fullName evidence="1">Uncharacterized protein</fullName>
    </submittedName>
</protein>
<name>A0A0L9UT87_PHAAN</name>
<accession>A0A0L9UT87</accession>
<evidence type="ECO:0000313" key="2">
    <source>
        <dbReference type="Proteomes" id="UP000053144"/>
    </source>
</evidence>
<dbReference type="Proteomes" id="UP000053144">
    <property type="component" value="Chromosome 6"/>
</dbReference>
<dbReference type="AlphaFoldDB" id="A0A0L9UT87"/>
<proteinExistence type="predicted"/>
<dbReference type="Gramene" id="KOM46080">
    <property type="protein sequence ID" value="KOM46080"/>
    <property type="gene ID" value="LR48_Vigan06g138600"/>
</dbReference>
<sequence>MWNISSKELNSMELGGMELDGMELDNMELDNIKLASRDLDNMATQKRSKANSHGRHPEFERACSQELQFEGKWTYRFQNAKVFGSGGSSRQRGSFYGA</sequence>
<evidence type="ECO:0000313" key="1">
    <source>
        <dbReference type="EMBL" id="KOM46080.1"/>
    </source>
</evidence>
<dbReference type="EMBL" id="CM003376">
    <property type="protein sequence ID" value="KOM46080.1"/>
    <property type="molecule type" value="Genomic_DNA"/>
</dbReference>
<reference evidence="2" key="1">
    <citation type="journal article" date="2015" name="Proc. Natl. Acad. Sci. U.S.A.">
        <title>Genome sequencing of adzuki bean (Vigna angularis) provides insight into high starch and low fat accumulation and domestication.</title>
        <authorList>
            <person name="Yang K."/>
            <person name="Tian Z."/>
            <person name="Chen C."/>
            <person name="Luo L."/>
            <person name="Zhao B."/>
            <person name="Wang Z."/>
            <person name="Yu L."/>
            <person name="Li Y."/>
            <person name="Sun Y."/>
            <person name="Li W."/>
            <person name="Chen Y."/>
            <person name="Li Y."/>
            <person name="Zhang Y."/>
            <person name="Ai D."/>
            <person name="Zhao J."/>
            <person name="Shang C."/>
            <person name="Ma Y."/>
            <person name="Wu B."/>
            <person name="Wang M."/>
            <person name="Gao L."/>
            <person name="Sun D."/>
            <person name="Zhang P."/>
            <person name="Guo F."/>
            <person name="Wang W."/>
            <person name="Li Y."/>
            <person name="Wang J."/>
            <person name="Varshney R.K."/>
            <person name="Wang J."/>
            <person name="Ling H.Q."/>
            <person name="Wan P."/>
        </authorList>
    </citation>
    <scope>NUCLEOTIDE SEQUENCE</scope>
    <source>
        <strain evidence="2">cv. Jingnong 6</strain>
    </source>
</reference>
<organism evidence="1 2">
    <name type="scientific">Phaseolus angularis</name>
    <name type="common">Azuki bean</name>
    <name type="synonym">Vigna angularis</name>
    <dbReference type="NCBI Taxonomy" id="3914"/>
    <lineage>
        <taxon>Eukaryota</taxon>
        <taxon>Viridiplantae</taxon>
        <taxon>Streptophyta</taxon>
        <taxon>Embryophyta</taxon>
        <taxon>Tracheophyta</taxon>
        <taxon>Spermatophyta</taxon>
        <taxon>Magnoliopsida</taxon>
        <taxon>eudicotyledons</taxon>
        <taxon>Gunneridae</taxon>
        <taxon>Pentapetalae</taxon>
        <taxon>rosids</taxon>
        <taxon>fabids</taxon>
        <taxon>Fabales</taxon>
        <taxon>Fabaceae</taxon>
        <taxon>Papilionoideae</taxon>
        <taxon>50 kb inversion clade</taxon>
        <taxon>NPAAA clade</taxon>
        <taxon>indigoferoid/millettioid clade</taxon>
        <taxon>Phaseoleae</taxon>
        <taxon>Vigna</taxon>
    </lineage>
</organism>